<evidence type="ECO:0000313" key="3">
    <source>
        <dbReference type="Proteomes" id="UP000076154"/>
    </source>
</evidence>
<keyword evidence="3" id="KW-1185">Reference proteome</keyword>
<evidence type="ECO:0000256" key="1">
    <source>
        <dbReference type="SAM" id="MobiDB-lite"/>
    </source>
</evidence>
<gene>
    <name evidence="2" type="ORF">Hypma_006027</name>
</gene>
<organism evidence="2 3">
    <name type="scientific">Hypsizygus marmoreus</name>
    <name type="common">White beech mushroom</name>
    <name type="synonym">Agaricus marmoreus</name>
    <dbReference type="NCBI Taxonomy" id="39966"/>
    <lineage>
        <taxon>Eukaryota</taxon>
        <taxon>Fungi</taxon>
        <taxon>Dikarya</taxon>
        <taxon>Basidiomycota</taxon>
        <taxon>Agaricomycotina</taxon>
        <taxon>Agaricomycetes</taxon>
        <taxon>Agaricomycetidae</taxon>
        <taxon>Agaricales</taxon>
        <taxon>Tricholomatineae</taxon>
        <taxon>Lyophyllaceae</taxon>
        <taxon>Hypsizygus</taxon>
    </lineage>
</organism>
<accession>A0A369K3W0</accession>
<reference evidence="2" key="1">
    <citation type="submission" date="2018-04" db="EMBL/GenBank/DDBJ databases">
        <title>Whole genome sequencing of Hypsizygus marmoreus.</title>
        <authorList>
            <person name="Choi I.-G."/>
            <person name="Min B."/>
            <person name="Kim J.-G."/>
            <person name="Kim S."/>
            <person name="Oh Y.-L."/>
            <person name="Kong W.-S."/>
            <person name="Park H."/>
            <person name="Jeong J."/>
            <person name="Song E.-S."/>
        </authorList>
    </citation>
    <scope>NUCLEOTIDE SEQUENCE [LARGE SCALE GENOMIC DNA]</scope>
    <source>
        <strain evidence="2">51987-8</strain>
    </source>
</reference>
<proteinExistence type="predicted"/>
<dbReference type="OrthoDB" id="2921818at2759"/>
<sequence>MNLLLLTRSEVPLAYLWTEQEASDPRFTSLSPEYQAACWAYTDAHPALSRPLEVTFSDIPSLAEAFPQVPRYDEYYQSALDGYTEDASRWRLDKDAPDVYICNFIGWKCRPVMSTLRKTDYRQRFRFRAVMKGVENYILYWCYRPLPSDLDRIMIDVKLWEEPDMELREIYRHEYGPVGGKHFDQETGDLVESRNYVSLNSLRFKRMSVPAKAAKAEVATTSKEKARTQPYPKPISISSAETIDEPGPSSAASRADTRRNLSLASCISARQEEDSIPSAPSLATRISDSPPQANARQPETPVVPLSARLSDIAPVTAASGRTSPRKRSAQED</sequence>
<feature type="compositionally biased region" description="Basic residues" evidence="1">
    <location>
        <begin position="323"/>
        <end position="332"/>
    </location>
</feature>
<dbReference type="Proteomes" id="UP000076154">
    <property type="component" value="Unassembled WGS sequence"/>
</dbReference>
<name>A0A369K3W0_HYPMA</name>
<feature type="region of interest" description="Disordered" evidence="1">
    <location>
        <begin position="218"/>
        <end position="332"/>
    </location>
</feature>
<evidence type="ECO:0000313" key="2">
    <source>
        <dbReference type="EMBL" id="RDB26454.1"/>
    </source>
</evidence>
<dbReference type="AlphaFoldDB" id="A0A369K3W0"/>
<feature type="compositionally biased region" description="Polar residues" evidence="1">
    <location>
        <begin position="284"/>
        <end position="297"/>
    </location>
</feature>
<comment type="caution">
    <text evidence="2">The sequence shown here is derived from an EMBL/GenBank/DDBJ whole genome shotgun (WGS) entry which is preliminary data.</text>
</comment>
<dbReference type="InParanoid" id="A0A369K3W0"/>
<protein>
    <submittedName>
        <fullName evidence="2">Uncharacterized protein</fullName>
    </submittedName>
</protein>
<dbReference type="EMBL" id="LUEZ02000032">
    <property type="protein sequence ID" value="RDB26454.1"/>
    <property type="molecule type" value="Genomic_DNA"/>
</dbReference>